<reference evidence="8" key="2">
    <citation type="submission" date="2013-12" db="EMBL/GenBank/DDBJ databases">
        <title>Evolution of pathogenesis and genome organization in the Tremellales.</title>
        <authorList>
            <person name="Cuomo C."/>
            <person name="Litvintseva A."/>
            <person name="Heitman J."/>
            <person name="Chen Y."/>
            <person name="Sun S."/>
            <person name="Springer D."/>
            <person name="Dromer F."/>
            <person name="Young S."/>
            <person name="Zeng Q."/>
            <person name="Chapman S."/>
            <person name="Gujja S."/>
            <person name="Saif S."/>
            <person name="Birren B."/>
        </authorList>
    </citation>
    <scope>NUCLEOTIDE SEQUENCE [LARGE SCALE GENOMIC DNA]</scope>
    <source>
        <strain evidence="8">BCC8398</strain>
    </source>
</reference>
<gene>
    <name evidence="7" type="ORF">I316_00150</name>
</gene>
<reference evidence="7 8" key="1">
    <citation type="submission" date="2013-07" db="EMBL/GenBank/DDBJ databases">
        <title>The Genome Sequence of Cryptococcus heveanensis BCC8398.</title>
        <authorList>
            <consortium name="The Broad Institute Genome Sequencing Platform"/>
            <person name="Cuomo C."/>
            <person name="Litvintseva A."/>
            <person name="Chen Y."/>
            <person name="Heitman J."/>
            <person name="Sun S."/>
            <person name="Springer D."/>
            <person name="Dromer F."/>
            <person name="Young S.K."/>
            <person name="Zeng Q."/>
            <person name="Gargeya S."/>
            <person name="Fitzgerald M."/>
            <person name="Abouelleil A."/>
            <person name="Alvarado L."/>
            <person name="Berlin A.M."/>
            <person name="Chapman S.B."/>
            <person name="Dewar J."/>
            <person name="Goldberg J."/>
            <person name="Griggs A."/>
            <person name="Gujja S."/>
            <person name="Hansen M."/>
            <person name="Howarth C."/>
            <person name="Imamovic A."/>
            <person name="Larimer J."/>
            <person name="McCowan C."/>
            <person name="Murphy C."/>
            <person name="Pearson M."/>
            <person name="Priest M."/>
            <person name="Roberts A."/>
            <person name="Saif S."/>
            <person name="Shea T."/>
            <person name="Sykes S."/>
            <person name="Wortman J."/>
            <person name="Nusbaum C."/>
            <person name="Birren B."/>
        </authorList>
    </citation>
    <scope>NUCLEOTIDE SEQUENCE [LARGE SCALE GENOMIC DNA]</scope>
    <source>
        <strain evidence="7 8">BCC8398</strain>
    </source>
</reference>
<dbReference type="AlphaFoldDB" id="A0A1B9H3S8"/>
<dbReference type="InterPro" id="IPR024158">
    <property type="entry name" value="Mt_import_TIM15"/>
</dbReference>
<evidence type="ECO:0000259" key="6">
    <source>
        <dbReference type="PROSITE" id="PS51501"/>
    </source>
</evidence>
<dbReference type="PANTHER" id="PTHR20922:SF13">
    <property type="entry name" value="DNL-TYPE ZINC FINGER PROTEIN"/>
    <property type="match status" value="1"/>
</dbReference>
<dbReference type="PANTHER" id="PTHR20922">
    <property type="entry name" value="DNL-TYPE ZINC FINGER PROTEIN"/>
    <property type="match status" value="1"/>
</dbReference>
<dbReference type="Pfam" id="PF05180">
    <property type="entry name" value="zf-DNL"/>
    <property type="match status" value="1"/>
</dbReference>
<keyword evidence="3" id="KW-0862">Zinc</keyword>
<dbReference type="GO" id="GO:0006457">
    <property type="term" value="P:protein folding"/>
    <property type="evidence" value="ECO:0007669"/>
    <property type="project" value="TreeGrafter"/>
</dbReference>
<dbReference type="InterPro" id="IPR007853">
    <property type="entry name" value="Znf_DNL-typ"/>
</dbReference>
<dbReference type="OrthoDB" id="512667at2759"/>
<evidence type="ECO:0000313" key="8">
    <source>
        <dbReference type="Proteomes" id="UP000092666"/>
    </source>
</evidence>
<keyword evidence="8" id="KW-1185">Reference proteome</keyword>
<keyword evidence="2 4" id="KW-0863">Zinc-finger</keyword>
<dbReference type="GO" id="GO:0051087">
    <property type="term" value="F:protein-folding chaperone binding"/>
    <property type="evidence" value="ECO:0007669"/>
    <property type="project" value="TreeGrafter"/>
</dbReference>
<proteinExistence type="predicted"/>
<dbReference type="GO" id="GO:0008270">
    <property type="term" value="F:zinc ion binding"/>
    <property type="evidence" value="ECO:0007669"/>
    <property type="project" value="UniProtKB-KW"/>
</dbReference>
<dbReference type="GO" id="GO:0030150">
    <property type="term" value="P:protein import into mitochondrial matrix"/>
    <property type="evidence" value="ECO:0007669"/>
    <property type="project" value="TreeGrafter"/>
</dbReference>
<feature type="domain" description="DNL-type" evidence="6">
    <location>
        <begin position="120"/>
        <end position="212"/>
    </location>
</feature>
<evidence type="ECO:0000313" key="7">
    <source>
        <dbReference type="EMBL" id="OCF37926.1"/>
    </source>
</evidence>
<feature type="compositionally biased region" description="Low complexity" evidence="5">
    <location>
        <begin position="72"/>
        <end position="107"/>
    </location>
</feature>
<evidence type="ECO:0000256" key="2">
    <source>
        <dbReference type="ARBA" id="ARBA00022771"/>
    </source>
</evidence>
<sequence length="212" mass="22802">MATVLRNAISRSRAVQPLLARRTLATVNQVQPTASSSSSTSRSASSRSAPLRNACLRQNAAVPPTLTKRWTSSSASSSSASASASDSSSSENASSTPAPENPAIEAPAEGYKPQKIAQIEPRLQMTFTCTANDCGHRSTHEFSKRAYTKGLVLVQCPDCKSRHLIADHIGWFKESTEEGTLKTVEDLLAAKGEKIRKGRMNFDGDIEYEGDD</sequence>
<feature type="region of interest" description="Disordered" evidence="5">
    <location>
        <begin position="28"/>
        <end position="107"/>
    </location>
</feature>
<evidence type="ECO:0000256" key="1">
    <source>
        <dbReference type="ARBA" id="ARBA00022723"/>
    </source>
</evidence>
<dbReference type="Proteomes" id="UP000092666">
    <property type="component" value="Unassembled WGS sequence"/>
</dbReference>
<organism evidence="7 8">
    <name type="scientific">Kwoniella heveanensis BCC8398</name>
    <dbReference type="NCBI Taxonomy" id="1296120"/>
    <lineage>
        <taxon>Eukaryota</taxon>
        <taxon>Fungi</taxon>
        <taxon>Dikarya</taxon>
        <taxon>Basidiomycota</taxon>
        <taxon>Agaricomycotina</taxon>
        <taxon>Tremellomycetes</taxon>
        <taxon>Tremellales</taxon>
        <taxon>Cryptococcaceae</taxon>
        <taxon>Kwoniella</taxon>
    </lineage>
</organism>
<dbReference type="GO" id="GO:0005739">
    <property type="term" value="C:mitochondrion"/>
    <property type="evidence" value="ECO:0007669"/>
    <property type="project" value="TreeGrafter"/>
</dbReference>
<dbReference type="PROSITE" id="PS51501">
    <property type="entry name" value="ZF_DNL"/>
    <property type="match status" value="1"/>
</dbReference>
<evidence type="ECO:0000256" key="3">
    <source>
        <dbReference type="ARBA" id="ARBA00022833"/>
    </source>
</evidence>
<name>A0A1B9H3S8_9TREE</name>
<evidence type="ECO:0000256" key="4">
    <source>
        <dbReference type="PROSITE-ProRule" id="PRU00834"/>
    </source>
</evidence>
<protein>
    <recommendedName>
        <fullName evidence="6">DNL-type domain-containing protein</fullName>
    </recommendedName>
</protein>
<dbReference type="GO" id="GO:0050821">
    <property type="term" value="P:protein stabilization"/>
    <property type="evidence" value="ECO:0007669"/>
    <property type="project" value="TreeGrafter"/>
</dbReference>
<dbReference type="STRING" id="1296120.A0A1B9H3S8"/>
<dbReference type="EMBL" id="KI669492">
    <property type="protein sequence ID" value="OCF37926.1"/>
    <property type="molecule type" value="Genomic_DNA"/>
</dbReference>
<feature type="compositionally biased region" description="Low complexity" evidence="5">
    <location>
        <begin position="33"/>
        <end position="49"/>
    </location>
</feature>
<keyword evidence="1" id="KW-0479">Metal-binding</keyword>
<evidence type="ECO:0000256" key="5">
    <source>
        <dbReference type="SAM" id="MobiDB-lite"/>
    </source>
</evidence>
<accession>A0A1B9H3S8</accession>